<feature type="domain" description="C-type lectin" evidence="2">
    <location>
        <begin position="189"/>
        <end position="314"/>
    </location>
</feature>
<feature type="chain" id="PRO_5012836265" evidence="1">
    <location>
        <begin position="16"/>
        <end position="317"/>
    </location>
</feature>
<dbReference type="PROSITE" id="PS50041">
    <property type="entry name" value="C_TYPE_LECTIN_2"/>
    <property type="match status" value="2"/>
</dbReference>
<dbReference type="CDD" id="cd00037">
    <property type="entry name" value="CLECT"/>
    <property type="match status" value="2"/>
</dbReference>
<dbReference type="InterPro" id="IPR016187">
    <property type="entry name" value="CTDL_fold"/>
</dbReference>
<protein>
    <submittedName>
        <fullName evidence="3">Lectin 2</fullName>
    </submittedName>
</protein>
<evidence type="ECO:0000313" key="3">
    <source>
        <dbReference type="EMBL" id="AFN20598.1"/>
    </source>
</evidence>
<gene>
    <name evidence="3" type="primary">Lec2</name>
</gene>
<evidence type="ECO:0000259" key="2">
    <source>
        <dbReference type="PROSITE" id="PS50041"/>
    </source>
</evidence>
<dbReference type="Pfam" id="PF00059">
    <property type="entry name" value="Lectin_C"/>
    <property type="match status" value="2"/>
</dbReference>
<proteinExistence type="evidence at transcript level"/>
<dbReference type="Gene3D" id="3.10.100.10">
    <property type="entry name" value="Mannose-Binding Protein A, subunit A"/>
    <property type="match status" value="2"/>
</dbReference>
<accession>I6V2P8</accession>
<organism evidence="3">
    <name type="scientific">Macrobrachium rosenbergii</name>
    <name type="common">Giant fresh water prawn</name>
    <dbReference type="NCBI Taxonomy" id="79674"/>
    <lineage>
        <taxon>Eukaryota</taxon>
        <taxon>Metazoa</taxon>
        <taxon>Ecdysozoa</taxon>
        <taxon>Arthropoda</taxon>
        <taxon>Crustacea</taxon>
        <taxon>Multicrustacea</taxon>
        <taxon>Malacostraca</taxon>
        <taxon>Eumalacostraca</taxon>
        <taxon>Eucarida</taxon>
        <taxon>Decapoda</taxon>
        <taxon>Pleocyemata</taxon>
        <taxon>Caridea</taxon>
        <taxon>Palaemonoidea</taxon>
        <taxon>Palaemonidae</taxon>
        <taxon>Macrobrachium</taxon>
    </lineage>
</organism>
<dbReference type="InterPro" id="IPR016186">
    <property type="entry name" value="C-type_lectin-like/link_sf"/>
</dbReference>
<feature type="signal peptide" evidence="1">
    <location>
        <begin position="1"/>
        <end position="15"/>
    </location>
</feature>
<dbReference type="SMART" id="SM00034">
    <property type="entry name" value="CLECT"/>
    <property type="match status" value="2"/>
</dbReference>
<name>I6V2P8_MACRS</name>
<dbReference type="AlphaFoldDB" id="I6V2P8"/>
<dbReference type="PANTHER" id="PTHR22803">
    <property type="entry name" value="MANNOSE, PHOSPHOLIPASE, LECTIN RECEPTOR RELATED"/>
    <property type="match status" value="1"/>
</dbReference>
<dbReference type="InterPro" id="IPR050111">
    <property type="entry name" value="C-type_lectin/snaclec_domain"/>
</dbReference>
<reference evidence="3" key="1">
    <citation type="journal article" date="2012" name="Fish Shellfish Immunol.">
        <title>Immune response of four dual-CRD C-type lectins to microbial challenges in giant freshwater prawn Macrobrachium rosenbergii.</title>
        <authorList>
            <person name="Ren Q."/>
            <person name="Li M."/>
            <person name="Du J."/>
            <person name="Zhang C.Y."/>
            <person name="Wang W."/>
        </authorList>
    </citation>
    <scope>NUCLEOTIDE SEQUENCE</scope>
</reference>
<dbReference type="SUPFAM" id="SSF56436">
    <property type="entry name" value="C-type lectin-like"/>
    <property type="match status" value="2"/>
</dbReference>
<dbReference type="InterPro" id="IPR001304">
    <property type="entry name" value="C-type_lectin-like"/>
</dbReference>
<evidence type="ECO:0000256" key="1">
    <source>
        <dbReference type="SAM" id="SignalP"/>
    </source>
</evidence>
<keyword evidence="1" id="KW-0732">Signal</keyword>
<sequence>MLLPFLTFSVGLALAESSDSNVVCEAPFRAIGPRCLLIDTSIIGPWDEVRQFCHGLKGELVNMHDANTLHDIFLFIKENPILDSTSYWIGAYDILEEGDWVWSYNNTRVRMNTPLWGVQSGRQEPTGGTYENCAALNTDYFYYVFADNCEASNAAICAATGNSVAAKPADEEEKISPPNRECPSPFTMIGNVCLLVDAVKENPWSDQQLICNALGGHMAKIQDANDLGDLYTYLISNEVIIDLWLGGSDSRLEDTWLWEDDTEVPRGTPFWGAEGSGAQEPAGGMYENCLALFRNDYFFFHDDRCDRMKGVICQYDI</sequence>
<feature type="domain" description="C-type lectin" evidence="2">
    <location>
        <begin position="31"/>
        <end position="158"/>
    </location>
</feature>
<dbReference type="EMBL" id="JQ349148">
    <property type="protein sequence ID" value="AFN20598.1"/>
    <property type="molecule type" value="mRNA"/>
</dbReference>